<dbReference type="Proteomes" id="UP000004217">
    <property type="component" value="Unassembled WGS sequence"/>
</dbReference>
<dbReference type="PATRIC" id="fig|700597.3.peg.6726"/>
<dbReference type="RefSeq" id="WP_007504082.1">
    <property type="nucleotide sequence ID" value="NZ_AGBF01000264.1"/>
</dbReference>
<accession>G2GMY9</accession>
<comment type="caution">
    <text evidence="1">The sequence shown here is derived from an EMBL/GenBank/DDBJ whole genome shotgun (WGS) entry which is preliminary data.</text>
</comment>
<reference evidence="1 2" key="1">
    <citation type="submission" date="2011-08" db="EMBL/GenBank/DDBJ databases">
        <authorList>
            <person name="Lin Y."/>
            <person name="Hao X."/>
            <person name="Johnstone L."/>
            <person name="Miller S.J."/>
            <person name="Wei G."/>
            <person name="Rensing C."/>
        </authorList>
    </citation>
    <scope>NUCLEOTIDE SEQUENCE [LARGE SCALE GENOMIC DNA]</scope>
    <source>
        <strain evidence="1 2">K42</strain>
    </source>
</reference>
<name>G2GMY9_9ACTN</name>
<gene>
    <name evidence="1" type="ORF">SZN_34472</name>
</gene>
<protein>
    <submittedName>
        <fullName evidence="1">Uncharacterized protein</fullName>
    </submittedName>
</protein>
<dbReference type="AlphaFoldDB" id="G2GMY9"/>
<evidence type="ECO:0000313" key="1">
    <source>
        <dbReference type="EMBL" id="EGX55132.1"/>
    </source>
</evidence>
<dbReference type="EMBL" id="AGBF01000264">
    <property type="protein sequence ID" value="EGX55132.1"/>
    <property type="molecule type" value="Genomic_DNA"/>
</dbReference>
<sequence length="59" mass="6593">MERLEKQAVDNRAAVRVVRERGNGARAEELEARADELESGRVTDVTDVVSGLVSWALRR</sequence>
<evidence type="ECO:0000313" key="2">
    <source>
        <dbReference type="Proteomes" id="UP000004217"/>
    </source>
</evidence>
<organism evidence="1 2">
    <name type="scientific">Streptomyces zinciresistens K42</name>
    <dbReference type="NCBI Taxonomy" id="700597"/>
    <lineage>
        <taxon>Bacteria</taxon>
        <taxon>Bacillati</taxon>
        <taxon>Actinomycetota</taxon>
        <taxon>Actinomycetes</taxon>
        <taxon>Kitasatosporales</taxon>
        <taxon>Streptomycetaceae</taxon>
        <taxon>Streptomyces</taxon>
    </lineage>
</organism>
<proteinExistence type="predicted"/>
<keyword evidence="2" id="KW-1185">Reference proteome</keyword>